<protein>
    <submittedName>
        <fullName evidence="1">Uncharacterized protein</fullName>
    </submittedName>
</protein>
<dbReference type="STRING" id="1173701.A0A066XRB8"/>
<dbReference type="eggNOG" id="ENOG502RP5V">
    <property type="taxonomic scope" value="Eukaryota"/>
</dbReference>
<organism evidence="1 2">
    <name type="scientific">Colletotrichum sublineola</name>
    <name type="common">Sorghum anthracnose fungus</name>
    <dbReference type="NCBI Taxonomy" id="1173701"/>
    <lineage>
        <taxon>Eukaryota</taxon>
        <taxon>Fungi</taxon>
        <taxon>Dikarya</taxon>
        <taxon>Ascomycota</taxon>
        <taxon>Pezizomycotina</taxon>
        <taxon>Sordariomycetes</taxon>
        <taxon>Hypocreomycetidae</taxon>
        <taxon>Glomerellales</taxon>
        <taxon>Glomerellaceae</taxon>
        <taxon>Colletotrichum</taxon>
        <taxon>Colletotrichum graminicola species complex</taxon>
    </lineage>
</organism>
<sequence>MPLLWTIDDETKFHQSIVQVSKLRQTPRQEANYRHQYRGGPQSSSHVLRLEDEMQLADHVAFIAHSSEGFPEIAAACIEERPDQQGLLIRLARNELRRTEEVESIRYLLRVLEGCASGEIDATLAPSTISLEYEAETEKNIAASSHDDFATS</sequence>
<reference evidence="2" key="1">
    <citation type="journal article" date="2014" name="Genome Announc.">
        <title>Draft genome sequence of Colletotrichum sublineola, a destructive pathogen of cultivated sorghum.</title>
        <authorList>
            <person name="Baroncelli R."/>
            <person name="Sanz-Martin J.M."/>
            <person name="Rech G.E."/>
            <person name="Sukno S.A."/>
            <person name="Thon M.R."/>
        </authorList>
    </citation>
    <scope>NUCLEOTIDE SEQUENCE [LARGE SCALE GENOMIC DNA]</scope>
    <source>
        <strain evidence="2">TX430BB</strain>
    </source>
</reference>
<comment type="caution">
    <text evidence="1">The sequence shown here is derived from an EMBL/GenBank/DDBJ whole genome shotgun (WGS) entry which is preliminary data.</text>
</comment>
<gene>
    <name evidence="1" type="ORF">CSUB01_10436</name>
</gene>
<dbReference type="AlphaFoldDB" id="A0A066XRB8"/>
<evidence type="ECO:0000313" key="2">
    <source>
        <dbReference type="Proteomes" id="UP000027238"/>
    </source>
</evidence>
<dbReference type="OrthoDB" id="4851849at2759"/>
<dbReference type="EMBL" id="JMSE01000684">
    <property type="protein sequence ID" value="KDN68296.1"/>
    <property type="molecule type" value="Genomic_DNA"/>
</dbReference>
<dbReference type="HOGENOM" id="CLU_1722258_0_0_1"/>
<keyword evidence="2" id="KW-1185">Reference proteome</keyword>
<evidence type="ECO:0000313" key="1">
    <source>
        <dbReference type="EMBL" id="KDN68296.1"/>
    </source>
</evidence>
<name>A0A066XRB8_COLSU</name>
<proteinExistence type="predicted"/>
<dbReference type="Proteomes" id="UP000027238">
    <property type="component" value="Unassembled WGS sequence"/>
</dbReference>
<accession>A0A066XRB8</accession>